<keyword evidence="9" id="KW-1185">Reference proteome</keyword>
<proteinExistence type="predicted"/>
<organism evidence="8 9">
    <name type="scientific">Nyssa sinensis</name>
    <dbReference type="NCBI Taxonomy" id="561372"/>
    <lineage>
        <taxon>Eukaryota</taxon>
        <taxon>Viridiplantae</taxon>
        <taxon>Streptophyta</taxon>
        <taxon>Embryophyta</taxon>
        <taxon>Tracheophyta</taxon>
        <taxon>Spermatophyta</taxon>
        <taxon>Magnoliopsida</taxon>
        <taxon>eudicotyledons</taxon>
        <taxon>Gunneridae</taxon>
        <taxon>Pentapetalae</taxon>
        <taxon>asterids</taxon>
        <taxon>Cornales</taxon>
        <taxon>Nyssaceae</taxon>
        <taxon>Nyssa</taxon>
    </lineage>
</organism>
<dbReference type="GO" id="GO:0042545">
    <property type="term" value="P:cell wall modification"/>
    <property type="evidence" value="ECO:0007669"/>
    <property type="project" value="InterPro"/>
</dbReference>
<comment type="catalytic activity">
    <reaction evidence="5">
        <text>[(1-&gt;4)-alpha-D-galacturonosyl methyl ester](n) + n H2O = [(1-&gt;4)-alpha-D-galacturonosyl](n) + n methanol + n H(+)</text>
        <dbReference type="Rhea" id="RHEA:22380"/>
        <dbReference type="Rhea" id="RHEA-COMP:14570"/>
        <dbReference type="Rhea" id="RHEA-COMP:14573"/>
        <dbReference type="ChEBI" id="CHEBI:15377"/>
        <dbReference type="ChEBI" id="CHEBI:15378"/>
        <dbReference type="ChEBI" id="CHEBI:17790"/>
        <dbReference type="ChEBI" id="CHEBI:140522"/>
        <dbReference type="ChEBI" id="CHEBI:140523"/>
        <dbReference type="EC" id="3.1.1.11"/>
    </reaction>
</comment>
<feature type="domain" description="Pectinesterase catalytic" evidence="7">
    <location>
        <begin position="1"/>
        <end position="76"/>
    </location>
</feature>
<dbReference type="AlphaFoldDB" id="A0A5J4ZCL9"/>
<keyword evidence="4" id="KW-0961">Cell wall biogenesis/degradation</keyword>
<evidence type="ECO:0000256" key="3">
    <source>
        <dbReference type="ARBA" id="ARBA00023085"/>
    </source>
</evidence>
<feature type="region of interest" description="Disordered" evidence="6">
    <location>
        <begin position="1"/>
        <end position="25"/>
    </location>
</feature>
<evidence type="ECO:0000256" key="6">
    <source>
        <dbReference type="SAM" id="MobiDB-lite"/>
    </source>
</evidence>
<keyword evidence="2" id="KW-0378">Hydrolase</keyword>
<dbReference type="PANTHER" id="PTHR31707">
    <property type="entry name" value="PECTINESTERASE"/>
    <property type="match status" value="1"/>
</dbReference>
<dbReference type="GO" id="GO:0045490">
    <property type="term" value="P:pectin catabolic process"/>
    <property type="evidence" value="ECO:0007669"/>
    <property type="project" value="UniProtKB-UniPathway"/>
</dbReference>
<evidence type="ECO:0000313" key="9">
    <source>
        <dbReference type="Proteomes" id="UP000325577"/>
    </source>
</evidence>
<name>A0A5J4ZCL9_9ASTE</name>
<protein>
    <recommendedName>
        <fullName evidence="7">Pectinesterase catalytic domain-containing protein</fullName>
    </recommendedName>
</protein>
<dbReference type="UniPathway" id="UPA00545">
    <property type="reaction ID" value="UER00823"/>
</dbReference>
<dbReference type="Pfam" id="PF01095">
    <property type="entry name" value="Pectinesterase"/>
    <property type="match status" value="1"/>
</dbReference>
<evidence type="ECO:0000256" key="5">
    <source>
        <dbReference type="ARBA" id="ARBA00047928"/>
    </source>
</evidence>
<dbReference type="SUPFAM" id="SSF51126">
    <property type="entry name" value="Pectin lyase-like"/>
    <property type="match status" value="1"/>
</dbReference>
<dbReference type="InterPro" id="IPR011050">
    <property type="entry name" value="Pectin_lyase_fold/virulence"/>
</dbReference>
<evidence type="ECO:0000256" key="2">
    <source>
        <dbReference type="ARBA" id="ARBA00022801"/>
    </source>
</evidence>
<evidence type="ECO:0000256" key="4">
    <source>
        <dbReference type="ARBA" id="ARBA00023316"/>
    </source>
</evidence>
<dbReference type="Gene3D" id="2.160.20.10">
    <property type="entry name" value="Single-stranded right-handed beta-helix, Pectin lyase-like"/>
    <property type="match status" value="1"/>
</dbReference>
<comment type="pathway">
    <text evidence="1">Glycan metabolism; pectin degradation; 2-dehydro-3-deoxy-D-gluconate from pectin: step 1/5.</text>
</comment>
<accession>A0A5J4ZCL9</accession>
<evidence type="ECO:0000259" key="7">
    <source>
        <dbReference type="Pfam" id="PF01095"/>
    </source>
</evidence>
<dbReference type="Proteomes" id="UP000325577">
    <property type="component" value="Linkage Group LG9"/>
</dbReference>
<evidence type="ECO:0000256" key="1">
    <source>
        <dbReference type="ARBA" id="ARBA00005184"/>
    </source>
</evidence>
<dbReference type="InterPro" id="IPR012334">
    <property type="entry name" value="Pectin_lyas_fold"/>
</dbReference>
<gene>
    <name evidence="8" type="ORF">F0562_018913</name>
</gene>
<dbReference type="InterPro" id="IPR000070">
    <property type="entry name" value="Pectinesterase_cat"/>
</dbReference>
<dbReference type="OrthoDB" id="2019149at2759"/>
<dbReference type="GO" id="GO:0030599">
    <property type="term" value="F:pectinesterase activity"/>
    <property type="evidence" value="ECO:0007669"/>
    <property type="project" value="UniProtKB-EC"/>
</dbReference>
<evidence type="ECO:0000313" key="8">
    <source>
        <dbReference type="EMBL" id="KAA8515476.1"/>
    </source>
</evidence>
<reference evidence="8 9" key="1">
    <citation type="submission" date="2019-09" db="EMBL/GenBank/DDBJ databases">
        <title>A chromosome-level genome assembly of the Chinese tupelo Nyssa sinensis.</title>
        <authorList>
            <person name="Yang X."/>
            <person name="Kang M."/>
            <person name="Yang Y."/>
            <person name="Xiong H."/>
            <person name="Wang M."/>
            <person name="Zhang Z."/>
            <person name="Wang Z."/>
            <person name="Wu H."/>
            <person name="Ma T."/>
            <person name="Liu J."/>
            <person name="Xi Z."/>
        </authorList>
    </citation>
    <scope>NUCLEOTIDE SEQUENCE [LARGE SCALE GENOMIC DNA]</scope>
    <source>
        <strain evidence="8">J267</strain>
        <tissue evidence="8">Leaf</tissue>
    </source>
</reference>
<dbReference type="EMBL" id="CM018052">
    <property type="protein sequence ID" value="KAA8515476.1"/>
    <property type="molecule type" value="Genomic_DNA"/>
</dbReference>
<sequence length="116" mass="12930">MSGQGNMVTAQGRTDPNQNTGTSIQNCDIIASSDREPVKGSVKSYLGRPWQQYSGTVVMQSNIGDHIDPAVEETWRIMECVNLLDEEKFLFLTSPQPLSEKAKEFPPHILCCIIFL</sequence>
<keyword evidence="3" id="KW-0063">Aspartyl esterase</keyword>